<accession>A0ABM7NRF8</accession>
<dbReference type="Gene3D" id="3.30.2140.20">
    <property type="match status" value="1"/>
</dbReference>
<protein>
    <submittedName>
        <fullName evidence="2">Acetyltransferase</fullName>
    </submittedName>
</protein>
<dbReference type="SUPFAM" id="SSF54001">
    <property type="entry name" value="Cysteine proteinases"/>
    <property type="match status" value="1"/>
</dbReference>
<comment type="similarity">
    <text evidence="1">Belongs to the arylamine N-acetyltransferase family.</text>
</comment>
<name>A0ABM7NRF8_9VIRU</name>
<proteinExistence type="inferred from homology"/>
<dbReference type="PANTHER" id="PTHR11786:SF0">
    <property type="entry name" value="ARYLAMINE N-ACETYLTRANSFERASE 4-RELATED"/>
    <property type="match status" value="1"/>
</dbReference>
<dbReference type="PANTHER" id="PTHR11786">
    <property type="entry name" value="N-HYDROXYARYLAMINE O-ACETYLTRANSFERASE"/>
    <property type="match status" value="1"/>
</dbReference>
<sequence length="204" mass="24026">MTSIVVLKNLMKDFLSEYTFSNKEYFTQISVPKFTSSLILRETLEKKYGICMDLNFTFSKILTMHGFNNYLVKAYEQKPDGNFYDVYHLSIIVMINNRKYLADVGFGDHFFEPIPIRHKTIVGKIKVDVLDANKVYDIYTQNKLIVRVHDQAITDIGDINDNYQKFYKSTANDFPLCRKLYERIFDPINNQFVPITKKIIRDEI</sequence>
<evidence type="ECO:0000256" key="1">
    <source>
        <dbReference type="ARBA" id="ARBA00006547"/>
    </source>
</evidence>
<organism evidence="2 3">
    <name type="scientific">Cotonvirus japonicus</name>
    <dbReference type="NCBI Taxonomy" id="2811091"/>
    <lineage>
        <taxon>Viruses</taxon>
        <taxon>Varidnaviria</taxon>
        <taxon>Bamfordvirae</taxon>
        <taxon>Nucleocytoviricota</taxon>
        <taxon>Megaviricetes</taxon>
        <taxon>Imitervirales</taxon>
        <taxon>Mimiviridae</taxon>
        <taxon>Megamimivirinae</taxon>
        <taxon>Cotonvirus</taxon>
        <taxon>Cotonvirus japonicum</taxon>
    </lineage>
</organism>
<dbReference type="InterPro" id="IPR038765">
    <property type="entry name" value="Papain-like_cys_pep_sf"/>
</dbReference>
<reference evidence="2 3" key="1">
    <citation type="submission" date="2021-02" db="EMBL/GenBank/DDBJ databases">
        <title>Cotonvirus japonicus, which uses Golgi apparatus of host cells for its virion factory, phylogenetically links tailed tupanvirus and icosahedral mimivirus.</title>
        <authorList>
            <person name="Takahashi H."/>
            <person name="Fukaya S."/>
            <person name="Song C."/>
            <person name="Murata K."/>
            <person name="Takemura M."/>
        </authorList>
    </citation>
    <scope>NUCLEOTIDE SEQUENCE [LARGE SCALE GENOMIC DNA]</scope>
</reference>
<dbReference type="EMBL" id="AP024483">
    <property type="protein sequence ID" value="BCS82677.1"/>
    <property type="molecule type" value="Genomic_DNA"/>
</dbReference>
<dbReference type="Proteomes" id="UP001321479">
    <property type="component" value="Segment"/>
</dbReference>
<keyword evidence="3" id="KW-1185">Reference proteome</keyword>
<dbReference type="GeneID" id="80557882"/>
<dbReference type="InterPro" id="IPR053710">
    <property type="entry name" value="Arylamine_NAT_domain_sf"/>
</dbReference>
<dbReference type="RefSeq" id="YP_010841285.1">
    <property type="nucleotide sequence ID" value="NC_079139.1"/>
</dbReference>
<dbReference type="InterPro" id="IPR001447">
    <property type="entry name" value="Arylamine_N-AcTrfase"/>
</dbReference>
<dbReference type="Pfam" id="PF00797">
    <property type="entry name" value="Acetyltransf_2"/>
    <property type="match status" value="1"/>
</dbReference>
<evidence type="ECO:0000313" key="3">
    <source>
        <dbReference type="Proteomes" id="UP001321479"/>
    </source>
</evidence>
<evidence type="ECO:0000313" key="2">
    <source>
        <dbReference type="EMBL" id="BCS82677.1"/>
    </source>
</evidence>